<feature type="domain" description="Immunoglobulin" evidence="2">
    <location>
        <begin position="32"/>
        <end position="131"/>
    </location>
</feature>
<keyword evidence="4" id="KW-1185">Reference proteome</keyword>
<reference evidence="4" key="1">
    <citation type="submission" date="2018-06" db="EMBL/GenBank/DDBJ databases">
        <title>Genome assembly of Danube salmon.</title>
        <authorList>
            <person name="Macqueen D.J."/>
            <person name="Gundappa M.K."/>
        </authorList>
    </citation>
    <scope>NUCLEOTIDE SEQUENCE [LARGE SCALE GENOMIC DNA]</scope>
</reference>
<feature type="signal peptide" evidence="1">
    <location>
        <begin position="1"/>
        <end position="22"/>
    </location>
</feature>
<dbReference type="PANTHER" id="PTHR46013:SF4">
    <property type="entry name" value="B-CELL RECEPTOR CD22-RELATED"/>
    <property type="match status" value="1"/>
</dbReference>
<dbReference type="Gene3D" id="2.60.40.10">
    <property type="entry name" value="Immunoglobulins"/>
    <property type="match status" value="1"/>
</dbReference>
<evidence type="ECO:0000256" key="1">
    <source>
        <dbReference type="SAM" id="SignalP"/>
    </source>
</evidence>
<dbReference type="Proteomes" id="UP000314982">
    <property type="component" value="Unassembled WGS sequence"/>
</dbReference>
<evidence type="ECO:0000313" key="3">
    <source>
        <dbReference type="Ensembl" id="ENSHHUP00000011548.1"/>
    </source>
</evidence>
<dbReference type="Ensembl" id="ENSHHUT00000011910.1">
    <property type="protein sequence ID" value="ENSHHUP00000011548.1"/>
    <property type="gene ID" value="ENSHHUG00000007052.1"/>
</dbReference>
<proteinExistence type="predicted"/>
<keyword evidence="1" id="KW-0732">Signal</keyword>
<name>A0A4W5K2K7_9TELE</name>
<evidence type="ECO:0000313" key="4">
    <source>
        <dbReference type="Proteomes" id="UP000314982"/>
    </source>
</evidence>
<accession>A0A4W5K2K7</accession>
<reference evidence="3" key="2">
    <citation type="submission" date="2025-08" db="UniProtKB">
        <authorList>
            <consortium name="Ensembl"/>
        </authorList>
    </citation>
    <scope>IDENTIFICATION</scope>
</reference>
<protein>
    <recommendedName>
        <fullName evidence="2">Immunoglobulin domain-containing protein</fullName>
    </recommendedName>
</protein>
<dbReference type="InterPro" id="IPR056386">
    <property type="entry name" value="Ig_CD22"/>
</dbReference>
<dbReference type="Pfam" id="PF24518">
    <property type="entry name" value="Ig_CD22"/>
    <property type="match status" value="1"/>
</dbReference>
<dbReference type="AlphaFoldDB" id="A0A4W5K2K7"/>
<dbReference type="InterPro" id="IPR036179">
    <property type="entry name" value="Ig-like_dom_sf"/>
</dbReference>
<dbReference type="InterPro" id="IPR013783">
    <property type="entry name" value="Ig-like_fold"/>
</dbReference>
<feature type="chain" id="PRO_5021300046" description="Immunoglobulin domain-containing protein" evidence="1">
    <location>
        <begin position="23"/>
        <end position="142"/>
    </location>
</feature>
<dbReference type="GeneTree" id="ENSGT01090000260183"/>
<sequence>MALRTAGSVLVVFLWSVAVDLGQDGWSVTYTHQRICTLKGSTVNISCSYTYPSDHEIKNTFWFIKWESDMDPEDLSLVSRYESHIEYLGDKKSEGSLRITDLRLSDSAGYRFRFITSGGKFAGSPVSLTVTGNLSHISHILL</sequence>
<reference evidence="3" key="3">
    <citation type="submission" date="2025-09" db="UniProtKB">
        <authorList>
            <consortium name="Ensembl"/>
        </authorList>
    </citation>
    <scope>IDENTIFICATION</scope>
</reference>
<dbReference type="InterPro" id="IPR003599">
    <property type="entry name" value="Ig_sub"/>
</dbReference>
<dbReference type="PANTHER" id="PTHR46013">
    <property type="entry name" value="VASCULAR CELL ADHESION MOLECULE 1"/>
    <property type="match status" value="1"/>
</dbReference>
<dbReference type="SUPFAM" id="SSF48726">
    <property type="entry name" value="Immunoglobulin"/>
    <property type="match status" value="1"/>
</dbReference>
<dbReference type="SMART" id="SM00409">
    <property type="entry name" value="IG"/>
    <property type="match status" value="1"/>
</dbReference>
<evidence type="ECO:0000259" key="2">
    <source>
        <dbReference type="SMART" id="SM00409"/>
    </source>
</evidence>
<organism evidence="3 4">
    <name type="scientific">Hucho hucho</name>
    <name type="common">huchen</name>
    <dbReference type="NCBI Taxonomy" id="62062"/>
    <lineage>
        <taxon>Eukaryota</taxon>
        <taxon>Metazoa</taxon>
        <taxon>Chordata</taxon>
        <taxon>Craniata</taxon>
        <taxon>Vertebrata</taxon>
        <taxon>Euteleostomi</taxon>
        <taxon>Actinopterygii</taxon>
        <taxon>Neopterygii</taxon>
        <taxon>Teleostei</taxon>
        <taxon>Protacanthopterygii</taxon>
        <taxon>Salmoniformes</taxon>
        <taxon>Salmonidae</taxon>
        <taxon>Salmoninae</taxon>
        <taxon>Hucho</taxon>
    </lineage>
</organism>